<evidence type="ECO:0000256" key="3">
    <source>
        <dbReference type="ARBA" id="ARBA00022989"/>
    </source>
</evidence>
<organism evidence="10 11">
    <name type="scientific">Aplysia californica</name>
    <name type="common">California sea hare</name>
    <dbReference type="NCBI Taxonomy" id="6500"/>
    <lineage>
        <taxon>Eukaryota</taxon>
        <taxon>Metazoa</taxon>
        <taxon>Spiralia</taxon>
        <taxon>Lophotrochozoa</taxon>
        <taxon>Mollusca</taxon>
        <taxon>Gastropoda</taxon>
        <taxon>Heterobranchia</taxon>
        <taxon>Euthyneura</taxon>
        <taxon>Tectipleura</taxon>
        <taxon>Aplysiida</taxon>
        <taxon>Aplysioidea</taxon>
        <taxon>Aplysiidae</taxon>
        <taxon>Aplysia</taxon>
    </lineage>
</organism>
<evidence type="ECO:0000256" key="4">
    <source>
        <dbReference type="ARBA" id="ARBA00023040"/>
    </source>
</evidence>
<dbReference type="SUPFAM" id="SSF81321">
    <property type="entry name" value="Family A G protein-coupled receptor-like"/>
    <property type="match status" value="1"/>
</dbReference>
<keyword evidence="4" id="KW-0297">G-protein coupled receptor</keyword>
<dbReference type="Pfam" id="PF10324">
    <property type="entry name" value="7TM_GPCR_Srw"/>
    <property type="match status" value="1"/>
</dbReference>
<feature type="transmembrane region" description="Helical" evidence="8">
    <location>
        <begin position="141"/>
        <end position="161"/>
    </location>
</feature>
<dbReference type="RefSeq" id="XP_012936094.1">
    <property type="nucleotide sequence ID" value="XM_013080640.1"/>
</dbReference>
<dbReference type="Gene3D" id="1.20.1070.10">
    <property type="entry name" value="Rhodopsin 7-helix transmembrane proteins"/>
    <property type="match status" value="1"/>
</dbReference>
<evidence type="ECO:0000256" key="5">
    <source>
        <dbReference type="ARBA" id="ARBA00023136"/>
    </source>
</evidence>
<name>A0ABM0ZWR3_APLCA</name>
<dbReference type="GeneID" id="101848342"/>
<feature type="transmembrane region" description="Helical" evidence="8">
    <location>
        <begin position="97"/>
        <end position="121"/>
    </location>
</feature>
<dbReference type="PANTHER" id="PTHR45695">
    <property type="entry name" value="LEUCOKININ RECEPTOR-RELATED"/>
    <property type="match status" value="1"/>
</dbReference>
<keyword evidence="6" id="KW-0675">Receptor</keyword>
<feature type="domain" description="G-protein coupled receptors family 1 profile" evidence="9">
    <location>
        <begin position="44"/>
        <end position="160"/>
    </location>
</feature>
<keyword evidence="10" id="KW-1185">Reference proteome</keyword>
<evidence type="ECO:0000256" key="7">
    <source>
        <dbReference type="ARBA" id="ARBA00023224"/>
    </source>
</evidence>
<proteinExistence type="predicted"/>
<keyword evidence="2 8" id="KW-0812">Transmembrane</keyword>
<protein>
    <submittedName>
        <fullName evidence="11">Uncharacterized protein LOC101848342</fullName>
    </submittedName>
</protein>
<evidence type="ECO:0000256" key="2">
    <source>
        <dbReference type="ARBA" id="ARBA00022692"/>
    </source>
</evidence>
<comment type="subcellular location">
    <subcellularLocation>
        <location evidence="1">Membrane</location>
        <topology evidence="1">Multi-pass membrane protein</topology>
    </subcellularLocation>
</comment>
<dbReference type="Proteomes" id="UP000694888">
    <property type="component" value="Unplaced"/>
</dbReference>
<keyword evidence="5 8" id="KW-0472">Membrane</keyword>
<dbReference type="InterPro" id="IPR019427">
    <property type="entry name" value="7TM_GPCR_serpentine_rcpt_Srw"/>
</dbReference>
<sequence length="186" mass="21100">MVLLGIFPAVSAMYFDWKFFPDRNMTLIGLKFHAGGGETKLVSFSLNVISLLFSFLLVVVCTAILVYKLISKTKWRQEMSGAAPDVKQTSVSRDQKVVKMVVFISAVYIGCFFWSAVSMIISMLVPGYSVVGPNKNMFQTVWSFLLLLEGTNSSVNMFIYLKMSSKFRKVFTETFSFRRQNSVKTR</sequence>
<keyword evidence="3 8" id="KW-1133">Transmembrane helix</keyword>
<evidence type="ECO:0000256" key="6">
    <source>
        <dbReference type="ARBA" id="ARBA00023170"/>
    </source>
</evidence>
<evidence type="ECO:0000256" key="8">
    <source>
        <dbReference type="SAM" id="Phobius"/>
    </source>
</evidence>
<keyword evidence="7" id="KW-0807">Transducer</keyword>
<dbReference type="PROSITE" id="PS50262">
    <property type="entry name" value="G_PROTEIN_RECEP_F1_2"/>
    <property type="match status" value="1"/>
</dbReference>
<dbReference type="InterPro" id="IPR017452">
    <property type="entry name" value="GPCR_Rhodpsn_7TM"/>
</dbReference>
<accession>A0ABM0ZWR3</accession>
<evidence type="ECO:0000313" key="11">
    <source>
        <dbReference type="RefSeq" id="XP_012936094.1"/>
    </source>
</evidence>
<evidence type="ECO:0000313" key="10">
    <source>
        <dbReference type="Proteomes" id="UP000694888"/>
    </source>
</evidence>
<dbReference type="PANTHER" id="PTHR45695:SF9">
    <property type="entry name" value="LEUCOKININ RECEPTOR"/>
    <property type="match status" value="1"/>
</dbReference>
<evidence type="ECO:0000259" key="9">
    <source>
        <dbReference type="PROSITE" id="PS50262"/>
    </source>
</evidence>
<reference evidence="11" key="1">
    <citation type="submission" date="2025-08" db="UniProtKB">
        <authorList>
            <consortium name="RefSeq"/>
        </authorList>
    </citation>
    <scope>IDENTIFICATION</scope>
</reference>
<gene>
    <name evidence="11" type="primary">LOC101848342</name>
</gene>
<feature type="transmembrane region" description="Helical" evidence="8">
    <location>
        <begin position="48"/>
        <end position="70"/>
    </location>
</feature>
<evidence type="ECO:0000256" key="1">
    <source>
        <dbReference type="ARBA" id="ARBA00004141"/>
    </source>
</evidence>